<sequence>MPAGEVLALVIATEKEEAVWGKGLLSRRCARWRRFLLLRAAGRRSLYHLRRRRMASTASAVYALMAVSNSITLKPRVVFQEMECCGRLMWDEA</sequence>
<gene>
    <name evidence="1" type="ORF">NPIL_347881</name>
</gene>
<keyword evidence="2" id="KW-1185">Reference proteome</keyword>
<dbReference type="AlphaFoldDB" id="A0A8X6NLY4"/>
<evidence type="ECO:0000313" key="1">
    <source>
        <dbReference type="EMBL" id="GFT20031.1"/>
    </source>
</evidence>
<protein>
    <submittedName>
        <fullName evidence="1">Uncharacterized protein</fullName>
    </submittedName>
</protein>
<dbReference type="EMBL" id="BMAW01105622">
    <property type="protein sequence ID" value="GFT20031.1"/>
    <property type="molecule type" value="Genomic_DNA"/>
</dbReference>
<reference evidence="1" key="1">
    <citation type="submission" date="2020-08" db="EMBL/GenBank/DDBJ databases">
        <title>Multicomponent nature underlies the extraordinary mechanical properties of spider dragline silk.</title>
        <authorList>
            <person name="Kono N."/>
            <person name="Nakamura H."/>
            <person name="Mori M."/>
            <person name="Yoshida Y."/>
            <person name="Ohtoshi R."/>
            <person name="Malay A.D."/>
            <person name="Moran D.A.P."/>
            <person name="Tomita M."/>
            <person name="Numata K."/>
            <person name="Arakawa K."/>
        </authorList>
    </citation>
    <scope>NUCLEOTIDE SEQUENCE</scope>
</reference>
<name>A0A8X6NLY4_NEPPI</name>
<comment type="caution">
    <text evidence="1">The sequence shown here is derived from an EMBL/GenBank/DDBJ whole genome shotgun (WGS) entry which is preliminary data.</text>
</comment>
<accession>A0A8X6NLY4</accession>
<evidence type="ECO:0000313" key="2">
    <source>
        <dbReference type="Proteomes" id="UP000887013"/>
    </source>
</evidence>
<dbReference type="Proteomes" id="UP000887013">
    <property type="component" value="Unassembled WGS sequence"/>
</dbReference>
<organism evidence="1 2">
    <name type="scientific">Nephila pilipes</name>
    <name type="common">Giant wood spider</name>
    <name type="synonym">Nephila maculata</name>
    <dbReference type="NCBI Taxonomy" id="299642"/>
    <lineage>
        <taxon>Eukaryota</taxon>
        <taxon>Metazoa</taxon>
        <taxon>Ecdysozoa</taxon>
        <taxon>Arthropoda</taxon>
        <taxon>Chelicerata</taxon>
        <taxon>Arachnida</taxon>
        <taxon>Araneae</taxon>
        <taxon>Araneomorphae</taxon>
        <taxon>Entelegynae</taxon>
        <taxon>Araneoidea</taxon>
        <taxon>Nephilidae</taxon>
        <taxon>Nephila</taxon>
    </lineage>
</organism>
<proteinExistence type="predicted"/>